<dbReference type="NCBIfam" id="NF033550">
    <property type="entry name" value="transpos_ISL3"/>
    <property type="match status" value="1"/>
</dbReference>
<evidence type="ECO:0000259" key="2">
    <source>
        <dbReference type="Pfam" id="PF01610"/>
    </source>
</evidence>
<comment type="caution">
    <text evidence="4">The sequence shown here is derived from an EMBL/GenBank/DDBJ whole genome shotgun (WGS) entry which is preliminary data.</text>
</comment>
<dbReference type="PANTHER" id="PTHR33498">
    <property type="entry name" value="TRANSPOSASE FOR INSERTION SEQUENCE ELEMENT IS1557"/>
    <property type="match status" value="1"/>
</dbReference>
<accession>A0ABR7KIN4</accession>
<dbReference type="Pfam" id="PF01610">
    <property type="entry name" value="DDE_Tnp_ISL3"/>
    <property type="match status" value="1"/>
</dbReference>
<sequence length="488" mass="57796">MEHNTNQNSNYLALLNLTDDGTYTVTKIEIIGSDKFVYIEKNLKPTLCPMCQSRMHSKGIYVRKVNHPISQDSMNTYLIVRQRRWVCKECGLTENDSFPFLDKYSHSSNITPYLILNAFKTLTKSTAEIAAQFNISDSAARLIFKRYVDLPRLPLPEYISVDEVYLDISNTEKYAFVIMDFSTGEIIDIVHNRWHSTLENYFLSIPLKERLNVKGVISDAYKTYLTMPEEYFPNAVTILDSFHVVKVIISRMNTYIYKVMKRYKKRDEQRLKEKNHDTNRDDKSIKPSKEVILLQNYKWVILKNHDEINYSTKRYYHKMLGMNVDTFTIEKMFLELDPNFEKLRDLKEDYIEFNNQEYESEFDVLTNLNALINKYKYSDQSIFSDFALFLIKNKEPIVNSFIKVKVYRKSARNEQEYYARLSNGPMESFNRKPKDLKRESRGFSDFNYTRNRILWATRDNPSVRGIPKPKDEIKKNKGKKRGSYNKKK</sequence>
<dbReference type="InterPro" id="IPR002560">
    <property type="entry name" value="Transposase_DDE"/>
</dbReference>
<proteinExistence type="predicted"/>
<keyword evidence="5" id="KW-1185">Reference proteome</keyword>
<feature type="domain" description="Transposase IS204/IS1001/IS1096/IS1165 DDE" evidence="2">
    <location>
        <begin position="159"/>
        <end position="453"/>
    </location>
</feature>
<evidence type="ECO:0000256" key="1">
    <source>
        <dbReference type="SAM" id="MobiDB-lite"/>
    </source>
</evidence>
<feature type="region of interest" description="Disordered" evidence="1">
    <location>
        <begin position="459"/>
        <end position="488"/>
    </location>
</feature>
<gene>
    <name evidence="4" type="ORF">H8911_06570</name>
</gene>
<protein>
    <submittedName>
        <fullName evidence="4">ISL3 family transposase</fullName>
    </submittedName>
</protein>
<evidence type="ECO:0000313" key="5">
    <source>
        <dbReference type="Proteomes" id="UP000649075"/>
    </source>
</evidence>
<organism evidence="4 5">
    <name type="scientific">Holdemanella hominis</name>
    <dbReference type="NCBI Taxonomy" id="2764327"/>
    <lineage>
        <taxon>Bacteria</taxon>
        <taxon>Bacillati</taxon>
        <taxon>Bacillota</taxon>
        <taxon>Erysipelotrichia</taxon>
        <taxon>Erysipelotrichales</taxon>
        <taxon>Erysipelotrichaceae</taxon>
        <taxon>Holdemanella</taxon>
    </lineage>
</organism>
<dbReference type="RefSeq" id="WP_186999083.1">
    <property type="nucleotide sequence ID" value="NZ_JACRWH010000022.1"/>
</dbReference>
<reference evidence="4 5" key="1">
    <citation type="submission" date="2020-08" db="EMBL/GenBank/DDBJ databases">
        <authorList>
            <person name="Liu C."/>
            <person name="Sun Q."/>
        </authorList>
    </citation>
    <scope>NUCLEOTIDE SEQUENCE [LARGE SCALE GENOMIC DNA]</scope>
    <source>
        <strain evidence="4 5">L34</strain>
    </source>
</reference>
<dbReference type="InterPro" id="IPR047951">
    <property type="entry name" value="Transpos_ISL3"/>
</dbReference>
<name>A0ABR7KIN4_9FIRM</name>
<evidence type="ECO:0000313" key="4">
    <source>
        <dbReference type="EMBL" id="MBC6012399.1"/>
    </source>
</evidence>
<dbReference type="PANTHER" id="PTHR33498:SF1">
    <property type="entry name" value="TRANSPOSASE FOR INSERTION SEQUENCE ELEMENT IS1557"/>
    <property type="match status" value="1"/>
</dbReference>
<feature type="compositionally biased region" description="Basic residues" evidence="1">
    <location>
        <begin position="476"/>
        <end position="488"/>
    </location>
</feature>
<dbReference type="InterPro" id="IPR029261">
    <property type="entry name" value="Transposase_Znf"/>
</dbReference>
<dbReference type="Proteomes" id="UP000649075">
    <property type="component" value="Unassembled WGS sequence"/>
</dbReference>
<dbReference type="EMBL" id="JACRWH010000022">
    <property type="protein sequence ID" value="MBC6012399.1"/>
    <property type="molecule type" value="Genomic_DNA"/>
</dbReference>
<feature type="domain" description="Transposase IS204/IS1001/IS1096/IS1165 zinc-finger" evidence="3">
    <location>
        <begin position="45"/>
        <end position="90"/>
    </location>
</feature>
<dbReference type="Pfam" id="PF14690">
    <property type="entry name" value="Zn_ribbon_ISL3"/>
    <property type="match status" value="1"/>
</dbReference>
<evidence type="ECO:0000259" key="3">
    <source>
        <dbReference type="Pfam" id="PF14690"/>
    </source>
</evidence>